<reference evidence="2 3" key="1">
    <citation type="journal article" date="2016" name="Mol. Biol. Evol.">
        <title>Comparative Genomics of Early-Diverging Mushroom-Forming Fungi Provides Insights into the Origins of Lignocellulose Decay Capabilities.</title>
        <authorList>
            <person name="Nagy L.G."/>
            <person name="Riley R."/>
            <person name="Tritt A."/>
            <person name="Adam C."/>
            <person name="Daum C."/>
            <person name="Floudas D."/>
            <person name="Sun H."/>
            <person name="Yadav J.S."/>
            <person name="Pangilinan J."/>
            <person name="Larsson K.H."/>
            <person name="Matsuura K."/>
            <person name="Barry K."/>
            <person name="Labutti K."/>
            <person name="Kuo R."/>
            <person name="Ohm R.A."/>
            <person name="Bhattacharya S.S."/>
            <person name="Shirouzu T."/>
            <person name="Yoshinaga Y."/>
            <person name="Martin F.M."/>
            <person name="Grigoriev I.V."/>
            <person name="Hibbett D.S."/>
        </authorList>
    </citation>
    <scope>NUCLEOTIDE SEQUENCE [LARGE SCALE GENOMIC DNA]</scope>
    <source>
        <strain evidence="2 3">HHB12029</strain>
    </source>
</reference>
<dbReference type="AlphaFoldDB" id="A0A165JK94"/>
<keyword evidence="3" id="KW-1185">Reference proteome</keyword>
<dbReference type="Proteomes" id="UP000077266">
    <property type="component" value="Unassembled WGS sequence"/>
</dbReference>
<dbReference type="InParanoid" id="A0A165JK94"/>
<dbReference type="EMBL" id="KV425965">
    <property type="protein sequence ID" value="KZV94966.1"/>
    <property type="molecule type" value="Genomic_DNA"/>
</dbReference>
<organism evidence="2 3">
    <name type="scientific">Exidia glandulosa HHB12029</name>
    <dbReference type="NCBI Taxonomy" id="1314781"/>
    <lineage>
        <taxon>Eukaryota</taxon>
        <taxon>Fungi</taxon>
        <taxon>Dikarya</taxon>
        <taxon>Basidiomycota</taxon>
        <taxon>Agaricomycotina</taxon>
        <taxon>Agaricomycetes</taxon>
        <taxon>Auriculariales</taxon>
        <taxon>Exidiaceae</taxon>
        <taxon>Exidia</taxon>
    </lineage>
</organism>
<feature type="region of interest" description="Disordered" evidence="1">
    <location>
        <begin position="1"/>
        <end position="24"/>
    </location>
</feature>
<evidence type="ECO:0000256" key="1">
    <source>
        <dbReference type="SAM" id="MobiDB-lite"/>
    </source>
</evidence>
<evidence type="ECO:0000313" key="2">
    <source>
        <dbReference type="EMBL" id="KZV94966.1"/>
    </source>
</evidence>
<protein>
    <submittedName>
        <fullName evidence="2">Uncharacterized protein</fullName>
    </submittedName>
</protein>
<sequence>MVPATARLQSRARASLGSSSLSTSVRPGRCGHVLCAIFALTHHLWCLHVFQQSAHSYQVTSRQGHPRSLRSLSRFRYLRLCDPSLAQAPMIRWLR</sequence>
<accession>A0A165JK94</accession>
<evidence type="ECO:0000313" key="3">
    <source>
        <dbReference type="Proteomes" id="UP000077266"/>
    </source>
</evidence>
<proteinExistence type="predicted"/>
<gene>
    <name evidence="2" type="ORF">EXIGLDRAFT_494654</name>
</gene>
<name>A0A165JK94_EXIGL</name>